<dbReference type="Pfam" id="PF10230">
    <property type="entry name" value="LIDHydrolase"/>
    <property type="match status" value="1"/>
</dbReference>
<keyword evidence="3" id="KW-0551">Lipid droplet</keyword>
<dbReference type="GO" id="GO:0005811">
    <property type="term" value="C:lipid droplet"/>
    <property type="evidence" value="ECO:0007669"/>
    <property type="project" value="UniProtKB-SubCell"/>
</dbReference>
<keyword evidence="4" id="KW-0378">Hydrolase</keyword>
<evidence type="ECO:0000256" key="3">
    <source>
        <dbReference type="ARBA" id="ARBA00022677"/>
    </source>
</evidence>
<comment type="subcellular location">
    <subcellularLocation>
        <location evidence="1">Lipid droplet</location>
    </subcellularLocation>
</comment>
<feature type="region of interest" description="Disordered" evidence="5">
    <location>
        <begin position="1"/>
        <end position="23"/>
    </location>
</feature>
<dbReference type="Proteomes" id="UP000756346">
    <property type="component" value="Unassembled WGS sequence"/>
</dbReference>
<comment type="caution">
    <text evidence="6">The sequence shown here is derived from an EMBL/GenBank/DDBJ whole genome shotgun (WGS) entry which is preliminary data.</text>
</comment>
<organism evidence="6 7">
    <name type="scientific">Microdochium trichocladiopsis</name>
    <dbReference type="NCBI Taxonomy" id="1682393"/>
    <lineage>
        <taxon>Eukaryota</taxon>
        <taxon>Fungi</taxon>
        <taxon>Dikarya</taxon>
        <taxon>Ascomycota</taxon>
        <taxon>Pezizomycotina</taxon>
        <taxon>Sordariomycetes</taxon>
        <taxon>Xylariomycetidae</taxon>
        <taxon>Xylariales</taxon>
        <taxon>Microdochiaceae</taxon>
        <taxon>Microdochium</taxon>
    </lineage>
</organism>
<evidence type="ECO:0000256" key="5">
    <source>
        <dbReference type="SAM" id="MobiDB-lite"/>
    </source>
</evidence>
<feature type="compositionally biased region" description="Low complexity" evidence="5">
    <location>
        <begin position="295"/>
        <end position="326"/>
    </location>
</feature>
<dbReference type="InterPro" id="IPR029058">
    <property type="entry name" value="AB_hydrolase_fold"/>
</dbReference>
<evidence type="ECO:0000256" key="2">
    <source>
        <dbReference type="ARBA" id="ARBA00008300"/>
    </source>
</evidence>
<evidence type="ECO:0000313" key="7">
    <source>
        <dbReference type="Proteomes" id="UP000756346"/>
    </source>
</evidence>
<comment type="similarity">
    <text evidence="2">Belongs to the AB hydrolase superfamily. LDAH family.</text>
</comment>
<dbReference type="AlphaFoldDB" id="A0A9P8YAP4"/>
<feature type="region of interest" description="Disordered" evidence="5">
    <location>
        <begin position="361"/>
        <end position="414"/>
    </location>
</feature>
<feature type="compositionally biased region" description="Low complexity" evidence="5">
    <location>
        <begin position="388"/>
        <end position="401"/>
    </location>
</feature>
<dbReference type="PANTHER" id="PTHR13390:SF0">
    <property type="entry name" value="LIPID DROPLET-ASSOCIATED HYDROLASE"/>
    <property type="match status" value="1"/>
</dbReference>
<protein>
    <submittedName>
        <fullName evidence="6">Uncharacterized protein</fullName>
    </submittedName>
</protein>
<dbReference type="GeneID" id="70188018"/>
<dbReference type="GO" id="GO:0016298">
    <property type="term" value="F:lipase activity"/>
    <property type="evidence" value="ECO:0007669"/>
    <property type="project" value="InterPro"/>
</dbReference>
<dbReference type="InterPro" id="IPR019363">
    <property type="entry name" value="LDAH"/>
</dbReference>
<proteinExistence type="inferred from homology"/>
<keyword evidence="7" id="KW-1185">Reference proteome</keyword>
<name>A0A9P8YAP4_9PEZI</name>
<evidence type="ECO:0000256" key="1">
    <source>
        <dbReference type="ARBA" id="ARBA00004502"/>
    </source>
</evidence>
<reference evidence="6" key="1">
    <citation type="journal article" date="2021" name="Nat. Commun.">
        <title>Genetic determinants of endophytism in the Arabidopsis root mycobiome.</title>
        <authorList>
            <person name="Mesny F."/>
            <person name="Miyauchi S."/>
            <person name="Thiergart T."/>
            <person name="Pickel B."/>
            <person name="Atanasova L."/>
            <person name="Karlsson M."/>
            <person name="Huettel B."/>
            <person name="Barry K.W."/>
            <person name="Haridas S."/>
            <person name="Chen C."/>
            <person name="Bauer D."/>
            <person name="Andreopoulos W."/>
            <person name="Pangilinan J."/>
            <person name="LaButti K."/>
            <person name="Riley R."/>
            <person name="Lipzen A."/>
            <person name="Clum A."/>
            <person name="Drula E."/>
            <person name="Henrissat B."/>
            <person name="Kohler A."/>
            <person name="Grigoriev I.V."/>
            <person name="Martin F.M."/>
            <person name="Hacquard S."/>
        </authorList>
    </citation>
    <scope>NUCLEOTIDE SEQUENCE</scope>
    <source>
        <strain evidence="6">MPI-CAGE-CH-0230</strain>
    </source>
</reference>
<dbReference type="PANTHER" id="PTHR13390">
    <property type="entry name" value="LIPASE"/>
    <property type="match status" value="1"/>
</dbReference>
<feature type="region of interest" description="Disordered" evidence="5">
    <location>
        <begin position="294"/>
        <end position="326"/>
    </location>
</feature>
<dbReference type="RefSeq" id="XP_046013465.1">
    <property type="nucleotide sequence ID" value="XM_046158472.1"/>
</dbReference>
<dbReference type="Gene3D" id="3.40.50.1820">
    <property type="entry name" value="alpha/beta hydrolase"/>
    <property type="match status" value="1"/>
</dbReference>
<dbReference type="SUPFAM" id="SSF53474">
    <property type="entry name" value="alpha/beta-Hydrolases"/>
    <property type="match status" value="1"/>
</dbReference>
<dbReference type="OrthoDB" id="448051at2759"/>
<sequence length="448" mass="48764">MPSAPAAISLPPPPPPASPEGAAVAGSSHVRNVLIYMISGNPGLVGFYRPFLTTLRQLLDEQRSGSPRFHIYGQDLAGFSDADHDCSFSSPANPPRDLEFQITHVQTTLRNLGVDADNGTIQTIPPGQHRDAPRRPFDDIVLVGHSVGSYIALELFHRNMALRQQQQQQQQQQTSAPSAAAPLNLRSAILLFPTITHIAQSTAGKRLDMLRQIPVLGPNAYRIARGLLAVLPAPAVSWIVSSVLRFPPHAAEVLVPWLKSRDGVWQALYMGMDEMRVIREDKWDRELWEIEHDPTTTTAAAGVTSNSSSSSNNNTQAVNSSSFSEPATPPPPKFFFFFGQNDHWVADHYRDLFIAERTTTNGAGTVKPGAGDDEVTEAESDHSTGGNSSSSSSSSSRSNSQKPPPPSTASTRIVVDEGNLPHAFCIHHSKTVAEKVHSWLRELYPSRA</sequence>
<dbReference type="EMBL" id="JAGTJQ010000004">
    <property type="protein sequence ID" value="KAH7032633.1"/>
    <property type="molecule type" value="Genomic_DNA"/>
</dbReference>
<dbReference type="GO" id="GO:0019915">
    <property type="term" value="P:lipid storage"/>
    <property type="evidence" value="ECO:0007669"/>
    <property type="project" value="InterPro"/>
</dbReference>
<gene>
    <name evidence="6" type="ORF">B0I36DRAFT_361415</name>
</gene>
<evidence type="ECO:0000313" key="6">
    <source>
        <dbReference type="EMBL" id="KAH7032633.1"/>
    </source>
</evidence>
<accession>A0A9P8YAP4</accession>
<evidence type="ECO:0000256" key="4">
    <source>
        <dbReference type="ARBA" id="ARBA00022801"/>
    </source>
</evidence>